<evidence type="ECO:0000256" key="1">
    <source>
        <dbReference type="ARBA" id="ARBA00001966"/>
    </source>
</evidence>
<dbReference type="GO" id="GO:0017116">
    <property type="term" value="F:single-stranded DNA helicase activity"/>
    <property type="evidence" value="ECO:0007669"/>
    <property type="project" value="UniProtKB-UniRule"/>
</dbReference>
<keyword evidence="9 20" id="KW-0227">DNA damage</keyword>
<keyword evidence="15 20" id="KW-0238">DNA-binding</keyword>
<dbReference type="Pfam" id="PF13087">
    <property type="entry name" value="AAA_12"/>
    <property type="match status" value="1"/>
</dbReference>
<evidence type="ECO:0000256" key="8">
    <source>
        <dbReference type="ARBA" id="ARBA00022759"/>
    </source>
</evidence>
<dbReference type="Pfam" id="PF08696">
    <property type="entry name" value="Dna2"/>
    <property type="match status" value="1"/>
</dbReference>
<comment type="subcellular location">
    <subcellularLocation>
        <location evidence="20">Nucleus</location>
    </subcellularLocation>
    <subcellularLocation>
        <location evidence="20">Chromosome</location>
    </subcellularLocation>
</comment>
<evidence type="ECO:0000256" key="2">
    <source>
        <dbReference type="ARBA" id="ARBA00007913"/>
    </source>
</evidence>
<dbReference type="FunFam" id="3.40.50.300:FF:000789">
    <property type="entry name" value="DNA replication ATP-dependent helicase/nuclease DNA2"/>
    <property type="match status" value="1"/>
</dbReference>
<keyword evidence="26" id="KW-1185">Reference proteome</keyword>
<dbReference type="GO" id="GO:0033567">
    <property type="term" value="P:DNA replication, Okazaki fragment processing"/>
    <property type="evidence" value="ECO:0007669"/>
    <property type="project" value="UniProtKB-UniRule"/>
</dbReference>
<feature type="compositionally biased region" description="Low complexity" evidence="21">
    <location>
        <begin position="1"/>
        <end position="17"/>
    </location>
</feature>
<feature type="domain" description="DNA2/NAM7 helicase-like C-terminal" evidence="24">
    <location>
        <begin position="891"/>
        <end position="1105"/>
    </location>
</feature>
<keyword evidence="16 20" id="KW-0234">DNA repair</keyword>
<keyword evidence="12 20" id="KW-0067">ATP-binding</keyword>
<dbReference type="Gene3D" id="3.90.320.10">
    <property type="match status" value="1"/>
</dbReference>
<name>A0AAN7DF72_9FUNG</name>
<evidence type="ECO:0000256" key="3">
    <source>
        <dbReference type="ARBA" id="ARBA00022485"/>
    </source>
</evidence>
<comment type="catalytic activity">
    <reaction evidence="19 20">
        <text>ATP + H2O = ADP + phosphate + H(+)</text>
        <dbReference type="Rhea" id="RHEA:13065"/>
        <dbReference type="ChEBI" id="CHEBI:15377"/>
        <dbReference type="ChEBI" id="CHEBI:15378"/>
        <dbReference type="ChEBI" id="CHEBI:30616"/>
        <dbReference type="ChEBI" id="CHEBI:43474"/>
        <dbReference type="ChEBI" id="CHEBI:456216"/>
        <dbReference type="EC" id="3.6.4.12"/>
    </reaction>
</comment>
<reference evidence="25 26" key="1">
    <citation type="submission" date="2022-11" db="EMBL/GenBank/DDBJ databases">
        <title>Mucor velutinosus strain NIH1002 WGS.</title>
        <authorList>
            <person name="Subramanian P."/>
            <person name="Mullikin J.C."/>
            <person name="Segre J.A."/>
            <person name="Zelazny A.M."/>
        </authorList>
    </citation>
    <scope>NUCLEOTIDE SEQUENCE [LARGE SCALE GENOMIC DNA]</scope>
    <source>
        <strain evidence="25 26">NIH1002</strain>
    </source>
</reference>
<accession>A0AAN7DF72</accession>
<feature type="domain" description="DNA replication factor Dna2 N-terminal" evidence="22">
    <location>
        <begin position="153"/>
        <end position="360"/>
    </location>
</feature>
<dbReference type="Pfam" id="PF13086">
    <property type="entry name" value="AAA_11"/>
    <property type="match status" value="2"/>
</dbReference>
<evidence type="ECO:0000256" key="5">
    <source>
        <dbReference type="ARBA" id="ARBA00022722"/>
    </source>
</evidence>
<comment type="similarity">
    <text evidence="2 20">Belongs to the DNA2/NAM7 helicase family.</text>
</comment>
<evidence type="ECO:0000256" key="20">
    <source>
        <dbReference type="RuleBase" id="RU367041"/>
    </source>
</evidence>
<dbReference type="PANTHER" id="PTHR10887:SF433">
    <property type="entry name" value="DNA REPLICATION ATP-DEPENDENT HELICASE_NUCLEASE DNA2"/>
    <property type="match status" value="1"/>
</dbReference>
<dbReference type="InterPro" id="IPR047187">
    <property type="entry name" value="SF1_C_Upf1"/>
</dbReference>
<dbReference type="InterPro" id="IPR011604">
    <property type="entry name" value="PDDEXK-like_dom_sf"/>
</dbReference>
<keyword evidence="13 20" id="KW-0408">Iron</keyword>
<evidence type="ECO:0000313" key="26">
    <source>
        <dbReference type="Proteomes" id="UP001304243"/>
    </source>
</evidence>
<dbReference type="CDD" id="cd18808">
    <property type="entry name" value="SF1_C_Upf1"/>
    <property type="match status" value="1"/>
</dbReference>
<evidence type="ECO:0000256" key="21">
    <source>
        <dbReference type="SAM" id="MobiDB-lite"/>
    </source>
</evidence>
<evidence type="ECO:0000313" key="25">
    <source>
        <dbReference type="EMBL" id="KAK4516018.1"/>
    </source>
</evidence>
<keyword evidence="14 20" id="KW-0411">Iron-sulfur</keyword>
<evidence type="ECO:0000256" key="18">
    <source>
        <dbReference type="ARBA" id="ARBA00023268"/>
    </source>
</evidence>
<organism evidence="25 26">
    <name type="scientific">Mucor velutinosus</name>
    <dbReference type="NCBI Taxonomy" id="708070"/>
    <lineage>
        <taxon>Eukaryota</taxon>
        <taxon>Fungi</taxon>
        <taxon>Fungi incertae sedis</taxon>
        <taxon>Mucoromycota</taxon>
        <taxon>Mucoromycotina</taxon>
        <taxon>Mucoromycetes</taxon>
        <taxon>Mucorales</taxon>
        <taxon>Mucorineae</taxon>
        <taxon>Mucoraceae</taxon>
        <taxon>Mucor</taxon>
    </lineage>
</organism>
<dbReference type="RefSeq" id="XP_064682684.1">
    <property type="nucleotide sequence ID" value="XM_064830182.1"/>
</dbReference>
<keyword evidence="6 20" id="KW-0479">Metal-binding</keyword>
<evidence type="ECO:0000259" key="24">
    <source>
        <dbReference type="Pfam" id="PF13087"/>
    </source>
</evidence>
<dbReference type="EMBL" id="JASEJX010000014">
    <property type="protein sequence ID" value="KAK4516018.1"/>
    <property type="molecule type" value="Genomic_DNA"/>
</dbReference>
<dbReference type="EC" id="3.6.4.12" evidence="20"/>
<keyword evidence="3 20" id="KW-0004">4Fe-4S</keyword>
<evidence type="ECO:0000256" key="4">
    <source>
        <dbReference type="ARBA" id="ARBA00022705"/>
    </source>
</evidence>
<dbReference type="InterPro" id="IPR041679">
    <property type="entry name" value="DNA2/NAM7-like_C"/>
</dbReference>
<dbReference type="GO" id="GO:0071932">
    <property type="term" value="P:replication fork reversal"/>
    <property type="evidence" value="ECO:0007669"/>
    <property type="project" value="TreeGrafter"/>
</dbReference>
<keyword evidence="17 20" id="KW-0539">Nucleus</keyword>
<dbReference type="Proteomes" id="UP001304243">
    <property type="component" value="Unassembled WGS sequence"/>
</dbReference>
<dbReference type="AlphaFoldDB" id="A0AAN7DF72"/>
<dbReference type="CDD" id="cd18041">
    <property type="entry name" value="DEXXQc_DNA2"/>
    <property type="match status" value="1"/>
</dbReference>
<evidence type="ECO:0000256" key="10">
    <source>
        <dbReference type="ARBA" id="ARBA00022801"/>
    </source>
</evidence>
<keyword evidence="4 20" id="KW-0235">DNA replication</keyword>
<dbReference type="FunFam" id="3.40.50.300:FF:001170">
    <property type="entry name" value="DNA replication helicase Dna2"/>
    <property type="match status" value="1"/>
</dbReference>
<protein>
    <recommendedName>
        <fullName evidence="20">DNA replication ATP-dependent helicase/nuclease</fullName>
        <ecNumber evidence="20">3.1.-.-</ecNumber>
        <ecNumber evidence="20">3.6.4.12</ecNumber>
    </recommendedName>
</protein>
<dbReference type="InterPro" id="IPR026851">
    <property type="entry name" value="Dna2/JHS1_DEXXQ-box"/>
</dbReference>
<proteinExistence type="inferred from homology"/>
<dbReference type="GeneID" id="89954665"/>
<evidence type="ECO:0000256" key="14">
    <source>
        <dbReference type="ARBA" id="ARBA00023014"/>
    </source>
</evidence>
<sequence length="1195" mass="134297">MMLSSGFQQAASSSSSSNIPESIPTVSIHKRQKTDHVPPETPLPTDHQVDDDDDMFGDDIALDELDLSAIVNNASKKPDMAMSSDMFDDLDMDELNDLIQAEEARPSQPPSNTLASREKRRKFLRYLVASMTSQIYVMDETRYTEKVLVLIQEDENRAITAKLRQEWEQTRVVVGDVVHIPYTTNLKEIIIDNQKNFIVVHPDRLISCTAVADSYSCLRKSVLQLKVKGVSEYTEALVHGNIIHAVLQNALQTGDFSVSSIKRQMKSVIANSLEDLYAMDQDEKTALDILMEYADHIHAFGTKYVNEYPRPDARVSKNMGMNPEAEMGCTSVSICKVLDIEEHLWSPTFGLKGMVDASVQLRLSPTNKVLTVPFELKTGKVAKFITNRAQTLLYTLLMSDRYDVEIGAGILYYSKVNSLYLIPSSRNDLRSLIMARNYLAIACSSESLPPMLRNSHTCQYCYINDACTLYHKAVENGNGTTSGLYKLFDDKTDHMTESTSSFFKHWWELIDQEETDIDYIRKDIWSQPAEIRELSGRCLASMELNLAASSVDPQIEQWKYCFTRNPSQMEQRPLLCNISVGDPVVVSSMQGHINLALGFVSSISTTEIVLDLNEPLRNPPQLGSSTFDALNNQDFHSFIRFKEDVHSYYSLMNVQYRIDKDDMSSGMAMLRNNLVMLTAKSNNSSSNDRLRELIIDLKKPNYHATTPHVPPTPHMNPDQRKALIRVVQADDYSLILGMPGTGKTTTTAEIINYLVRHNKTVLVAAYTHTALDNVLMKVREHGVDVLRLGNLDKVMPAMRDCVPSSSSSITTVKEMRELYDSKKVVGVTCLGIGHVLLQKREFDYCIIDEASQITLPTCIGPLRYAKRFVLVGDVYQLPPIVRNKEANEAGLDKSLFAILAEARPESISYLEYQYRMNRDIMDVSNALIYDGKLKCGNHQVASRTLQLPQLDAGLNSMHEHSQCQSKYCWLASVLNPSRKVVFVDTDEMKCKESRPLGSFLQNEGEAQLIQQVAETLLKSGLDEDDLAVISVYRSQLRVISQLLKTKKSIEIATIDKYQGRDKDCVLISLVRNNNQGNAGDLLRDWRRLNVAITRAKSKLVLFGSASTLRASALYSQLLDSFEQKGWLCKVPENAQVLHKRQGPTAAASAAATQAQNENEPVLLTPKEKKPPKSFLPTHAILKKNEILQDLYSNAL</sequence>
<comment type="cofactor">
    <cofactor evidence="1">
        <name>[4Fe-4S] cluster</name>
        <dbReference type="ChEBI" id="CHEBI:49883"/>
    </cofactor>
</comment>
<gene>
    <name evidence="25" type="ORF">ATC70_010979</name>
</gene>
<comment type="caution">
    <text evidence="25">The sequence shown here is derived from an EMBL/GenBank/DDBJ whole genome shotgun (WGS) entry which is preliminary data.</text>
</comment>
<evidence type="ECO:0000256" key="13">
    <source>
        <dbReference type="ARBA" id="ARBA00023004"/>
    </source>
</evidence>
<evidence type="ECO:0000259" key="23">
    <source>
        <dbReference type="Pfam" id="PF13086"/>
    </source>
</evidence>
<dbReference type="InterPro" id="IPR014808">
    <property type="entry name" value="DNA_replication_fac_Dna2_N"/>
</dbReference>
<evidence type="ECO:0000256" key="6">
    <source>
        <dbReference type="ARBA" id="ARBA00022723"/>
    </source>
</evidence>
<dbReference type="CDD" id="cd22318">
    <property type="entry name" value="DNA2_N-like"/>
    <property type="match status" value="1"/>
</dbReference>
<evidence type="ECO:0000256" key="11">
    <source>
        <dbReference type="ARBA" id="ARBA00022806"/>
    </source>
</evidence>
<keyword evidence="10 20" id="KW-0378">Hydrolase</keyword>
<dbReference type="GO" id="GO:0003677">
    <property type="term" value="F:DNA binding"/>
    <property type="evidence" value="ECO:0007669"/>
    <property type="project" value="UniProtKB-UniRule"/>
</dbReference>
<feature type="region of interest" description="Disordered" evidence="21">
    <location>
        <begin position="1"/>
        <end position="57"/>
    </location>
</feature>
<comment type="function">
    <text evidence="20">Key enzyme involved in DNA replication and DNA repair. Involved in Okazaki fragments processing by cleaving long flaps that escape FEN1: flaps that are longer than 27 nucleotides are coated by replication protein A complex (RPA), leading to recruit DNA2 which cleaves the flap until it is too short to bind RPA and becomes a substrate for FEN1. Also involved in 5'-end resection of DNA during double-strand break (DSB) repair by mediating the cleavage of 5'-ssDNA.</text>
</comment>
<feature type="domain" description="DNA2/NAM7 helicase helicase" evidence="23">
    <location>
        <begin position="715"/>
        <end position="797"/>
    </location>
</feature>
<feature type="domain" description="DNA2/NAM7 helicase helicase" evidence="23">
    <location>
        <begin position="814"/>
        <end position="882"/>
    </location>
</feature>
<evidence type="ECO:0000256" key="12">
    <source>
        <dbReference type="ARBA" id="ARBA00022840"/>
    </source>
</evidence>
<dbReference type="GO" id="GO:0005737">
    <property type="term" value="C:cytoplasm"/>
    <property type="evidence" value="ECO:0007669"/>
    <property type="project" value="TreeGrafter"/>
</dbReference>
<evidence type="ECO:0000256" key="7">
    <source>
        <dbReference type="ARBA" id="ARBA00022741"/>
    </source>
</evidence>
<keyword evidence="8" id="KW-0255">Endonuclease</keyword>
<keyword evidence="20" id="KW-0158">Chromosome</keyword>
<keyword evidence="5 20" id="KW-0540">Nuclease</keyword>
<dbReference type="InterPro" id="IPR045055">
    <property type="entry name" value="DNA2/NAM7-like"/>
</dbReference>
<evidence type="ECO:0000259" key="22">
    <source>
        <dbReference type="Pfam" id="PF08696"/>
    </source>
</evidence>
<dbReference type="InterPro" id="IPR027417">
    <property type="entry name" value="P-loop_NTPase"/>
</dbReference>
<dbReference type="SUPFAM" id="SSF52540">
    <property type="entry name" value="P-loop containing nucleoside triphosphate hydrolases"/>
    <property type="match status" value="1"/>
</dbReference>
<evidence type="ECO:0000256" key="17">
    <source>
        <dbReference type="ARBA" id="ARBA00023242"/>
    </source>
</evidence>
<dbReference type="EC" id="3.1.-.-" evidence="20"/>
<dbReference type="InterPro" id="IPR041677">
    <property type="entry name" value="DNA2/NAM7_AAA_11"/>
</dbReference>
<dbReference type="GO" id="GO:0005694">
    <property type="term" value="C:chromosome"/>
    <property type="evidence" value="ECO:0007669"/>
    <property type="project" value="UniProtKB-SubCell"/>
</dbReference>
<dbReference type="GO" id="GO:0005524">
    <property type="term" value="F:ATP binding"/>
    <property type="evidence" value="ECO:0007669"/>
    <property type="project" value="UniProtKB-UniRule"/>
</dbReference>
<dbReference type="Gene3D" id="3.40.50.300">
    <property type="entry name" value="P-loop containing nucleotide triphosphate hydrolases"/>
    <property type="match status" value="3"/>
</dbReference>
<keyword evidence="7 20" id="KW-0547">Nucleotide-binding</keyword>
<evidence type="ECO:0000256" key="9">
    <source>
        <dbReference type="ARBA" id="ARBA00022763"/>
    </source>
</evidence>
<dbReference type="GO" id="GO:0051539">
    <property type="term" value="F:4 iron, 4 sulfur cluster binding"/>
    <property type="evidence" value="ECO:0007669"/>
    <property type="project" value="UniProtKB-UniRule"/>
</dbReference>
<keyword evidence="11 20" id="KW-0347">Helicase</keyword>
<dbReference type="GO" id="GO:0046872">
    <property type="term" value="F:metal ion binding"/>
    <property type="evidence" value="ECO:0007669"/>
    <property type="project" value="UniProtKB-UniRule"/>
</dbReference>
<evidence type="ECO:0000256" key="16">
    <source>
        <dbReference type="ARBA" id="ARBA00023204"/>
    </source>
</evidence>
<evidence type="ECO:0000256" key="19">
    <source>
        <dbReference type="ARBA" id="ARBA00047995"/>
    </source>
</evidence>
<dbReference type="GO" id="GO:0005634">
    <property type="term" value="C:nucleus"/>
    <property type="evidence" value="ECO:0007669"/>
    <property type="project" value="UniProtKB-SubCell"/>
</dbReference>
<evidence type="ECO:0000256" key="15">
    <source>
        <dbReference type="ARBA" id="ARBA00023125"/>
    </source>
</evidence>
<dbReference type="GO" id="GO:0017108">
    <property type="term" value="F:5'-flap endonuclease activity"/>
    <property type="evidence" value="ECO:0007669"/>
    <property type="project" value="UniProtKB-UniRule"/>
</dbReference>
<dbReference type="PANTHER" id="PTHR10887">
    <property type="entry name" value="DNA2/NAM7 HELICASE FAMILY"/>
    <property type="match status" value="1"/>
</dbReference>
<feature type="region of interest" description="Disordered" evidence="21">
    <location>
        <begin position="1149"/>
        <end position="1174"/>
    </location>
</feature>
<dbReference type="GO" id="GO:0006281">
    <property type="term" value="P:DNA repair"/>
    <property type="evidence" value="ECO:0007669"/>
    <property type="project" value="UniProtKB-KW"/>
</dbReference>
<keyword evidence="18 20" id="KW-0511">Multifunctional enzyme</keyword>